<protein>
    <submittedName>
        <fullName evidence="1">Uncharacterized protein</fullName>
    </submittedName>
</protein>
<keyword evidence="2" id="KW-1185">Reference proteome</keyword>
<proteinExistence type="predicted"/>
<comment type="caution">
    <text evidence="1">The sequence shown here is derived from an EMBL/GenBank/DDBJ whole genome shotgun (WGS) entry which is preliminary data.</text>
</comment>
<name>A0A0V0R9V8_PSEPJ</name>
<dbReference type="EMBL" id="LDAU01000003">
    <property type="protein sequence ID" value="KRX11218.1"/>
    <property type="molecule type" value="Genomic_DNA"/>
</dbReference>
<dbReference type="Proteomes" id="UP000054937">
    <property type="component" value="Unassembled WGS sequence"/>
</dbReference>
<accession>A0A0V0R9V8</accession>
<organism evidence="1 2">
    <name type="scientific">Pseudocohnilembus persalinus</name>
    <name type="common">Ciliate</name>
    <dbReference type="NCBI Taxonomy" id="266149"/>
    <lineage>
        <taxon>Eukaryota</taxon>
        <taxon>Sar</taxon>
        <taxon>Alveolata</taxon>
        <taxon>Ciliophora</taxon>
        <taxon>Intramacronucleata</taxon>
        <taxon>Oligohymenophorea</taxon>
        <taxon>Scuticociliatia</taxon>
        <taxon>Philasterida</taxon>
        <taxon>Pseudocohnilembidae</taxon>
        <taxon>Pseudocohnilembus</taxon>
    </lineage>
</organism>
<sequence length="111" mass="13523">MEQKREEKQVKYFDPADIKEITPVLGKERAKTILKLKQDRFQHKNMSESAEEKIEKIKKKDRTYFSQLKDWYKNKYAYTNTCQLLLKNCPQEIDEIEYKDYSSEDFYQNHA</sequence>
<evidence type="ECO:0000313" key="2">
    <source>
        <dbReference type="Proteomes" id="UP000054937"/>
    </source>
</evidence>
<evidence type="ECO:0000313" key="1">
    <source>
        <dbReference type="EMBL" id="KRX11218.1"/>
    </source>
</evidence>
<gene>
    <name evidence="1" type="ORF">PPERSA_07743</name>
</gene>
<reference evidence="1 2" key="1">
    <citation type="journal article" date="2015" name="Sci. Rep.">
        <title>Genome of the facultative scuticociliatosis pathogen Pseudocohnilembus persalinus provides insight into its virulence through horizontal gene transfer.</title>
        <authorList>
            <person name="Xiong J."/>
            <person name="Wang G."/>
            <person name="Cheng J."/>
            <person name="Tian M."/>
            <person name="Pan X."/>
            <person name="Warren A."/>
            <person name="Jiang C."/>
            <person name="Yuan D."/>
            <person name="Miao W."/>
        </authorList>
    </citation>
    <scope>NUCLEOTIDE SEQUENCE [LARGE SCALE GENOMIC DNA]</scope>
    <source>
        <strain evidence="1">36N120E</strain>
    </source>
</reference>
<dbReference type="AlphaFoldDB" id="A0A0V0R9V8"/>
<dbReference type="InParanoid" id="A0A0V0R9V8"/>